<keyword evidence="2" id="KW-0170">Cobalt</keyword>
<evidence type="ECO:0000256" key="1">
    <source>
        <dbReference type="PIRSR" id="PIRSR033579-1"/>
    </source>
</evidence>
<organism evidence="3 4">
    <name type="scientific">Clostridium colicanis DSM 13634</name>
    <dbReference type="NCBI Taxonomy" id="1121305"/>
    <lineage>
        <taxon>Bacteria</taxon>
        <taxon>Bacillati</taxon>
        <taxon>Bacillota</taxon>
        <taxon>Clostridia</taxon>
        <taxon>Eubacteriales</taxon>
        <taxon>Clostridiaceae</taxon>
        <taxon>Clostridium</taxon>
    </lineage>
</organism>
<keyword evidence="2" id="KW-0479">Metal-binding</keyword>
<feature type="active site" description="Proton acceptor" evidence="1">
    <location>
        <position position="151"/>
    </location>
</feature>
<evidence type="ECO:0000256" key="2">
    <source>
        <dbReference type="PIRSR" id="PIRSR033579-3"/>
    </source>
</evidence>
<sequence>MGRKTIHKRGVLVISSGSSNMEAIRVSLGSIENMISEEFKDWEVRRAFTSEAIIEKLRKNSGIIVDNVEKALKKMNVEGFENVILQPLHIIPGSEYEKIVETLKKYKTIFKNIALGRPILYYEKDYKRALDALRTQVPCLNHDEAVVLVGHGTKHTSNIFYKRFQEIIDEEGLRFYVVTLDEYPTIYDIISKLKKDEVRKIFLMPFMLFFGGHGMRDIAGDKDDSLKNILKREEFEVSIYEHGLGENIEYQKIYLQHVKDVMY</sequence>
<dbReference type="Gene3D" id="3.40.50.1400">
    <property type="match status" value="2"/>
</dbReference>
<dbReference type="SUPFAM" id="SSF53800">
    <property type="entry name" value="Chelatase"/>
    <property type="match status" value="1"/>
</dbReference>
<reference evidence="3 4" key="1">
    <citation type="submission" date="2016-02" db="EMBL/GenBank/DDBJ databases">
        <title>Genome sequence of Clostridium colicanis DSM 13634.</title>
        <authorList>
            <person name="Poehlein A."/>
            <person name="Daniel R."/>
        </authorList>
    </citation>
    <scope>NUCLEOTIDE SEQUENCE [LARGE SCALE GENOMIC DNA]</scope>
    <source>
        <strain evidence="3 4">DSM 13634</strain>
    </source>
</reference>
<dbReference type="InterPro" id="IPR010388">
    <property type="entry name" value="Anaerobic_Co-chelatase"/>
</dbReference>
<proteinExistence type="predicted"/>
<dbReference type="EC" id="4.99.1.3" evidence="3"/>
<feature type="binding site" evidence="2">
    <location>
        <position position="151"/>
    </location>
    <ligand>
        <name>Co(2+)</name>
        <dbReference type="ChEBI" id="CHEBI:48828"/>
    </ligand>
</feature>
<keyword evidence="4" id="KW-1185">Reference proteome</keyword>
<evidence type="ECO:0000313" key="4">
    <source>
        <dbReference type="Proteomes" id="UP000075374"/>
    </source>
</evidence>
<dbReference type="GO" id="GO:0016852">
    <property type="term" value="F:sirohydrochlorin cobaltochelatase activity"/>
    <property type="evidence" value="ECO:0007669"/>
    <property type="project" value="UniProtKB-EC"/>
</dbReference>
<dbReference type="PIRSF" id="PIRSF033579">
    <property type="entry name" value="Anaer_Co_chel"/>
    <property type="match status" value="1"/>
</dbReference>
<dbReference type="Pfam" id="PF06180">
    <property type="entry name" value="CbiK"/>
    <property type="match status" value="1"/>
</dbReference>
<dbReference type="STRING" id="1121305.CLCOL_22800"/>
<evidence type="ECO:0000313" key="3">
    <source>
        <dbReference type="EMBL" id="KYH28146.1"/>
    </source>
</evidence>
<dbReference type="RefSeq" id="WP_116485982.1">
    <property type="nucleotide sequence ID" value="NZ_LTBB01000013.1"/>
</dbReference>
<keyword evidence="3" id="KW-0456">Lyase</keyword>
<dbReference type="PATRIC" id="fig|1121305.3.peg.2284"/>
<feature type="binding site" evidence="2">
    <location>
        <position position="213"/>
    </location>
    <ligand>
        <name>Co(2+)</name>
        <dbReference type="ChEBI" id="CHEBI:48828"/>
    </ligand>
</feature>
<comment type="caution">
    <text evidence="3">The sequence shown here is derived from an EMBL/GenBank/DDBJ whole genome shotgun (WGS) entry which is preliminary data.</text>
</comment>
<accession>A0A151AKH5</accession>
<dbReference type="AlphaFoldDB" id="A0A151AKH5"/>
<dbReference type="GO" id="GO:0019251">
    <property type="term" value="P:anaerobic cobalamin biosynthetic process"/>
    <property type="evidence" value="ECO:0007669"/>
    <property type="project" value="InterPro"/>
</dbReference>
<dbReference type="EMBL" id="LTBB01000013">
    <property type="protein sequence ID" value="KYH28146.1"/>
    <property type="molecule type" value="Genomic_DNA"/>
</dbReference>
<dbReference type="GO" id="GO:0046872">
    <property type="term" value="F:metal ion binding"/>
    <property type="evidence" value="ECO:0007669"/>
    <property type="project" value="UniProtKB-KW"/>
</dbReference>
<protein>
    <submittedName>
        <fullName evidence="3">Sirohydrochlorin cobaltochelatase</fullName>
        <ecNumber evidence="3">4.99.1.3</ecNumber>
    </submittedName>
</protein>
<gene>
    <name evidence="3" type="primary">cbiK</name>
    <name evidence="3" type="ORF">CLCOL_22800</name>
</gene>
<name>A0A151AKH5_9CLOT</name>
<dbReference type="Proteomes" id="UP000075374">
    <property type="component" value="Unassembled WGS sequence"/>
</dbReference>